<dbReference type="RefSeq" id="WP_141384928.1">
    <property type="nucleotide sequence ID" value="NZ_BJNF01000091.1"/>
</dbReference>
<feature type="compositionally biased region" description="Basic and acidic residues" evidence="1">
    <location>
        <begin position="156"/>
        <end position="165"/>
    </location>
</feature>
<gene>
    <name evidence="2" type="ORF">NWI01_30640</name>
</gene>
<name>A0A4Y3WDS5_NITWI</name>
<dbReference type="OrthoDB" id="8265616at2"/>
<sequence length="363" mass="41040">MLLHFVVISLFEERYASEARLGPKDPDHAHQRVAQTLGSMGVKAGPAQDPMWYLIREGRKVGYVKVFREERYARNWFRDLAGQESSQNFWAFWRDGQPLALVEGANARDANQFVKSMSLCRVRAFSAESAADTGWKKWISGHLTAEEVFLDRLRDRSAGKVEPPPEAKPTPEPARRKGQAEPSGWQVMHQNIGEGTRPSVELRQNITITGMAPSQPSAVLSVVFKLTSEGLVSDPEAAGSGVRFDRKLSFFLRPFRLPHAAEFVMGLATLDQSRADRFHVLASPVDLETSIIKKFSGSTDVANCVELLRLGKELLFTISDDVETLVKLSLPNDGEFRRLMDEAHERLMQTEITYYYMRQQLRR</sequence>
<evidence type="ECO:0000256" key="1">
    <source>
        <dbReference type="SAM" id="MobiDB-lite"/>
    </source>
</evidence>
<evidence type="ECO:0000313" key="2">
    <source>
        <dbReference type="EMBL" id="GEC17172.1"/>
    </source>
</evidence>
<dbReference type="AlphaFoldDB" id="A0A4Y3WDS5"/>
<feature type="region of interest" description="Disordered" evidence="1">
    <location>
        <begin position="156"/>
        <end position="184"/>
    </location>
</feature>
<organism evidence="2 3">
    <name type="scientific">Nitrobacter winogradskyi</name>
    <name type="common">Nitrobacter agilis</name>
    <dbReference type="NCBI Taxonomy" id="913"/>
    <lineage>
        <taxon>Bacteria</taxon>
        <taxon>Pseudomonadati</taxon>
        <taxon>Pseudomonadota</taxon>
        <taxon>Alphaproteobacteria</taxon>
        <taxon>Hyphomicrobiales</taxon>
        <taxon>Nitrobacteraceae</taxon>
        <taxon>Nitrobacter</taxon>
    </lineage>
</organism>
<accession>A0A4Y3WDS5</accession>
<reference evidence="2 3" key="1">
    <citation type="submission" date="2019-06" db="EMBL/GenBank/DDBJ databases">
        <title>Whole genome shotgun sequence of Nitrobacter winogradskyi NBRC 14297.</title>
        <authorList>
            <person name="Hosoyama A."/>
            <person name="Uohara A."/>
            <person name="Ohji S."/>
            <person name="Ichikawa N."/>
        </authorList>
    </citation>
    <scope>NUCLEOTIDE SEQUENCE [LARGE SCALE GENOMIC DNA]</scope>
    <source>
        <strain evidence="2 3">NBRC 14297</strain>
    </source>
</reference>
<proteinExistence type="predicted"/>
<comment type="caution">
    <text evidence="2">The sequence shown here is derived from an EMBL/GenBank/DDBJ whole genome shotgun (WGS) entry which is preliminary data.</text>
</comment>
<dbReference type="Proteomes" id="UP000318825">
    <property type="component" value="Unassembled WGS sequence"/>
</dbReference>
<protein>
    <submittedName>
        <fullName evidence="2">Uncharacterized protein</fullName>
    </submittedName>
</protein>
<evidence type="ECO:0000313" key="3">
    <source>
        <dbReference type="Proteomes" id="UP000318825"/>
    </source>
</evidence>
<dbReference type="EMBL" id="BJNF01000091">
    <property type="protein sequence ID" value="GEC17172.1"/>
    <property type="molecule type" value="Genomic_DNA"/>
</dbReference>